<reference evidence="2 3" key="1">
    <citation type="journal article" date="2022" name="Allergy">
        <title>Genome assembly and annotation of Periplaneta americana reveal a comprehensive cockroach allergen profile.</title>
        <authorList>
            <person name="Wang L."/>
            <person name="Xiong Q."/>
            <person name="Saelim N."/>
            <person name="Wang L."/>
            <person name="Nong W."/>
            <person name="Wan A.T."/>
            <person name="Shi M."/>
            <person name="Liu X."/>
            <person name="Cao Q."/>
            <person name="Hui J.H.L."/>
            <person name="Sookrung N."/>
            <person name="Leung T.F."/>
            <person name="Tungtrongchitr A."/>
            <person name="Tsui S.K.W."/>
        </authorList>
    </citation>
    <scope>NUCLEOTIDE SEQUENCE [LARGE SCALE GENOMIC DNA]</scope>
    <source>
        <strain evidence="2">PWHHKU_190912</strain>
    </source>
</reference>
<comment type="caution">
    <text evidence="2">The sequence shown here is derived from an EMBL/GenBank/DDBJ whole genome shotgun (WGS) entry which is preliminary data.</text>
</comment>
<feature type="compositionally biased region" description="Low complexity" evidence="1">
    <location>
        <begin position="74"/>
        <end position="106"/>
    </location>
</feature>
<evidence type="ECO:0000256" key="1">
    <source>
        <dbReference type="SAM" id="MobiDB-lite"/>
    </source>
</evidence>
<protein>
    <submittedName>
        <fullName evidence="2">Uncharacterized protein</fullName>
    </submittedName>
</protein>
<feature type="compositionally biased region" description="Low complexity" evidence="1">
    <location>
        <begin position="48"/>
        <end position="57"/>
    </location>
</feature>
<dbReference type="Proteomes" id="UP001148838">
    <property type="component" value="Unassembled WGS sequence"/>
</dbReference>
<feature type="region of interest" description="Disordered" evidence="1">
    <location>
        <begin position="1"/>
        <end position="148"/>
    </location>
</feature>
<gene>
    <name evidence="2" type="ORF">ANN_07442</name>
</gene>
<proteinExistence type="predicted"/>
<name>A0ABQ8T0W7_PERAM</name>
<keyword evidence="3" id="KW-1185">Reference proteome</keyword>
<dbReference type="EMBL" id="JAJSOF020000017">
    <property type="protein sequence ID" value="KAJ4439320.1"/>
    <property type="molecule type" value="Genomic_DNA"/>
</dbReference>
<feature type="compositionally biased region" description="Low complexity" evidence="1">
    <location>
        <begin position="115"/>
        <end position="139"/>
    </location>
</feature>
<sequence length="174" mass="17744">MAGLYEGGNEPPGSLKAILARESAKITVPKERSKGRRGRGPRQEGSRARQAAQVRAQSHPPGGSQIAHAVAQIPQAVVAGTGTTATPASQPAGAPGATDEAAAGARQAHHPPADALPRLPQAQARRAAALSSPAPLLRQGTALKGRTEPCARLPTLVCSWGSALPPLPLHTDKT</sequence>
<feature type="compositionally biased region" description="Basic and acidic residues" evidence="1">
    <location>
        <begin position="22"/>
        <end position="32"/>
    </location>
</feature>
<organism evidence="2 3">
    <name type="scientific">Periplaneta americana</name>
    <name type="common">American cockroach</name>
    <name type="synonym">Blatta americana</name>
    <dbReference type="NCBI Taxonomy" id="6978"/>
    <lineage>
        <taxon>Eukaryota</taxon>
        <taxon>Metazoa</taxon>
        <taxon>Ecdysozoa</taxon>
        <taxon>Arthropoda</taxon>
        <taxon>Hexapoda</taxon>
        <taxon>Insecta</taxon>
        <taxon>Pterygota</taxon>
        <taxon>Neoptera</taxon>
        <taxon>Polyneoptera</taxon>
        <taxon>Dictyoptera</taxon>
        <taxon>Blattodea</taxon>
        <taxon>Blattoidea</taxon>
        <taxon>Blattidae</taxon>
        <taxon>Blattinae</taxon>
        <taxon>Periplaneta</taxon>
    </lineage>
</organism>
<accession>A0ABQ8T0W7</accession>
<evidence type="ECO:0000313" key="2">
    <source>
        <dbReference type="EMBL" id="KAJ4439320.1"/>
    </source>
</evidence>
<evidence type="ECO:0000313" key="3">
    <source>
        <dbReference type="Proteomes" id="UP001148838"/>
    </source>
</evidence>